<dbReference type="Pfam" id="PF00067">
    <property type="entry name" value="p450"/>
    <property type="match status" value="1"/>
</dbReference>
<dbReference type="SUPFAM" id="SSF48264">
    <property type="entry name" value="Cytochrome P450"/>
    <property type="match status" value="1"/>
</dbReference>
<evidence type="ECO:0000256" key="9">
    <source>
        <dbReference type="PIRSR" id="PIRSR602401-1"/>
    </source>
</evidence>
<keyword evidence="8 10" id="KW-0503">Monooxygenase</keyword>
<evidence type="ECO:0000256" key="6">
    <source>
        <dbReference type="ARBA" id="ARBA00023002"/>
    </source>
</evidence>
<sequence length="504" mass="58152">MDFTFLPFITVIFSLIFILFKVAKQAPRLRLPPGPDNTSLSGVSANTLKVHQWKKYAEWAKSFKSPIIFFRTYNRQVVVLNDLKSVRDLLVKRASIYSDRPYSWMYFNICGREKTVFNISSSSKRHTHYRKLLHNGINGRAIRNYWSLLEDEATVLVNRIVESPEKYQQHLRQNTSAVIMKMAYGYQITDNDPLLQLAEDSARISGWALAPGRWLVDYYPILRFLPRWFPKAEFKRIGSEWKRRMDLFSDLPFEWVKKQMASGNYTASFTSRLLENVRSQKQEEDFEDIIKWCAVGLHAGAADTTVSAMTSFILLMALHPEVQRRAQMELDECIGVNQTPHVADLTRLEYLNAIMKEVLRYAPVGNLALPHRVTQEDIYCSYRIPKNATVLANVWAIMHDPTIFPDPFTFDPDRFLKKNPKTIISQSDPDLTALNPDPRMFAFGFGRRTCPGMQFAEVSMLLCMANILAKVDICLPTANLTPEIDYTNGLTSHIKPFDIEIRLR</sequence>
<dbReference type="PRINTS" id="PR00385">
    <property type="entry name" value="P450"/>
</dbReference>
<keyword evidence="11" id="KW-0472">Membrane</keyword>
<evidence type="ECO:0000256" key="5">
    <source>
        <dbReference type="ARBA" id="ARBA00022723"/>
    </source>
</evidence>
<evidence type="ECO:0000256" key="8">
    <source>
        <dbReference type="ARBA" id="ARBA00023033"/>
    </source>
</evidence>
<gene>
    <name evidence="12" type="ORF">K435DRAFT_666104</name>
</gene>
<dbReference type="GO" id="GO:0005506">
    <property type="term" value="F:iron ion binding"/>
    <property type="evidence" value="ECO:0007669"/>
    <property type="project" value="InterPro"/>
</dbReference>
<dbReference type="OrthoDB" id="2789670at2759"/>
<dbReference type="PANTHER" id="PTHR46300">
    <property type="entry name" value="P450, PUTATIVE (EUROFUNG)-RELATED-RELATED"/>
    <property type="match status" value="1"/>
</dbReference>
<evidence type="ECO:0000256" key="2">
    <source>
        <dbReference type="ARBA" id="ARBA00005179"/>
    </source>
</evidence>
<feature type="binding site" description="axial binding residue" evidence="9">
    <location>
        <position position="450"/>
    </location>
    <ligand>
        <name>heme</name>
        <dbReference type="ChEBI" id="CHEBI:30413"/>
    </ligand>
    <ligandPart>
        <name>Fe</name>
        <dbReference type="ChEBI" id="CHEBI:18248"/>
    </ligandPart>
</feature>
<keyword evidence="11" id="KW-0812">Transmembrane</keyword>
<name>A0A4S8M0N7_DENBC</name>
<evidence type="ECO:0000256" key="11">
    <source>
        <dbReference type="SAM" id="Phobius"/>
    </source>
</evidence>
<accession>A0A4S8M0N7</accession>
<evidence type="ECO:0000313" key="13">
    <source>
        <dbReference type="Proteomes" id="UP000297245"/>
    </source>
</evidence>
<dbReference type="InterPro" id="IPR017972">
    <property type="entry name" value="Cyt_P450_CS"/>
</dbReference>
<dbReference type="Gene3D" id="1.10.630.10">
    <property type="entry name" value="Cytochrome P450"/>
    <property type="match status" value="1"/>
</dbReference>
<protein>
    <submittedName>
        <fullName evidence="12">Cytochrome P450</fullName>
    </submittedName>
</protein>
<dbReference type="InterPro" id="IPR002401">
    <property type="entry name" value="Cyt_P450_E_grp-I"/>
</dbReference>
<organism evidence="12 13">
    <name type="scientific">Dendrothele bispora (strain CBS 962.96)</name>
    <dbReference type="NCBI Taxonomy" id="1314807"/>
    <lineage>
        <taxon>Eukaryota</taxon>
        <taxon>Fungi</taxon>
        <taxon>Dikarya</taxon>
        <taxon>Basidiomycota</taxon>
        <taxon>Agaricomycotina</taxon>
        <taxon>Agaricomycetes</taxon>
        <taxon>Agaricomycetidae</taxon>
        <taxon>Agaricales</taxon>
        <taxon>Agaricales incertae sedis</taxon>
        <taxon>Dendrothele</taxon>
    </lineage>
</organism>
<dbReference type="GO" id="GO:0016705">
    <property type="term" value="F:oxidoreductase activity, acting on paired donors, with incorporation or reduction of molecular oxygen"/>
    <property type="evidence" value="ECO:0007669"/>
    <property type="project" value="InterPro"/>
</dbReference>
<keyword evidence="13" id="KW-1185">Reference proteome</keyword>
<comment type="pathway">
    <text evidence="2">Secondary metabolite biosynthesis.</text>
</comment>
<dbReference type="InterPro" id="IPR050364">
    <property type="entry name" value="Cytochrome_P450_fung"/>
</dbReference>
<keyword evidence="7 9" id="KW-0408">Iron</keyword>
<dbReference type="PRINTS" id="PR00463">
    <property type="entry name" value="EP450I"/>
</dbReference>
<keyword evidence="4 9" id="KW-0349">Heme</keyword>
<comment type="similarity">
    <text evidence="3 10">Belongs to the cytochrome P450 family.</text>
</comment>
<evidence type="ECO:0000256" key="3">
    <source>
        <dbReference type="ARBA" id="ARBA00010617"/>
    </source>
</evidence>
<keyword evidence="5 9" id="KW-0479">Metal-binding</keyword>
<dbReference type="GO" id="GO:0020037">
    <property type="term" value="F:heme binding"/>
    <property type="evidence" value="ECO:0007669"/>
    <property type="project" value="InterPro"/>
</dbReference>
<keyword evidence="6 10" id="KW-0560">Oxidoreductase</keyword>
<dbReference type="PANTHER" id="PTHR46300:SF7">
    <property type="entry name" value="P450, PUTATIVE (EUROFUNG)-RELATED"/>
    <property type="match status" value="1"/>
</dbReference>
<dbReference type="Proteomes" id="UP000297245">
    <property type="component" value="Unassembled WGS sequence"/>
</dbReference>
<keyword evidence="11" id="KW-1133">Transmembrane helix</keyword>
<dbReference type="GO" id="GO:0004497">
    <property type="term" value="F:monooxygenase activity"/>
    <property type="evidence" value="ECO:0007669"/>
    <property type="project" value="UniProtKB-KW"/>
</dbReference>
<dbReference type="PROSITE" id="PS00086">
    <property type="entry name" value="CYTOCHROME_P450"/>
    <property type="match status" value="1"/>
</dbReference>
<dbReference type="EMBL" id="ML179196">
    <property type="protein sequence ID" value="THU95602.1"/>
    <property type="molecule type" value="Genomic_DNA"/>
</dbReference>
<comment type="cofactor">
    <cofactor evidence="1 9">
        <name>heme</name>
        <dbReference type="ChEBI" id="CHEBI:30413"/>
    </cofactor>
</comment>
<evidence type="ECO:0000256" key="7">
    <source>
        <dbReference type="ARBA" id="ARBA00023004"/>
    </source>
</evidence>
<evidence type="ECO:0000256" key="1">
    <source>
        <dbReference type="ARBA" id="ARBA00001971"/>
    </source>
</evidence>
<evidence type="ECO:0000256" key="4">
    <source>
        <dbReference type="ARBA" id="ARBA00022617"/>
    </source>
</evidence>
<dbReference type="InterPro" id="IPR036396">
    <property type="entry name" value="Cyt_P450_sf"/>
</dbReference>
<feature type="transmembrane region" description="Helical" evidence="11">
    <location>
        <begin position="6"/>
        <end position="23"/>
    </location>
</feature>
<dbReference type="AlphaFoldDB" id="A0A4S8M0N7"/>
<evidence type="ECO:0000256" key="10">
    <source>
        <dbReference type="RuleBase" id="RU000461"/>
    </source>
</evidence>
<dbReference type="CDD" id="cd11065">
    <property type="entry name" value="CYP64-like"/>
    <property type="match status" value="1"/>
</dbReference>
<dbReference type="InterPro" id="IPR001128">
    <property type="entry name" value="Cyt_P450"/>
</dbReference>
<evidence type="ECO:0000313" key="12">
    <source>
        <dbReference type="EMBL" id="THU95602.1"/>
    </source>
</evidence>
<reference evidence="12 13" key="1">
    <citation type="journal article" date="2019" name="Nat. Ecol. Evol.">
        <title>Megaphylogeny resolves global patterns of mushroom evolution.</title>
        <authorList>
            <person name="Varga T."/>
            <person name="Krizsan K."/>
            <person name="Foldi C."/>
            <person name="Dima B."/>
            <person name="Sanchez-Garcia M."/>
            <person name="Sanchez-Ramirez S."/>
            <person name="Szollosi G.J."/>
            <person name="Szarkandi J.G."/>
            <person name="Papp V."/>
            <person name="Albert L."/>
            <person name="Andreopoulos W."/>
            <person name="Angelini C."/>
            <person name="Antonin V."/>
            <person name="Barry K.W."/>
            <person name="Bougher N.L."/>
            <person name="Buchanan P."/>
            <person name="Buyck B."/>
            <person name="Bense V."/>
            <person name="Catcheside P."/>
            <person name="Chovatia M."/>
            <person name="Cooper J."/>
            <person name="Damon W."/>
            <person name="Desjardin D."/>
            <person name="Finy P."/>
            <person name="Geml J."/>
            <person name="Haridas S."/>
            <person name="Hughes K."/>
            <person name="Justo A."/>
            <person name="Karasinski D."/>
            <person name="Kautmanova I."/>
            <person name="Kiss B."/>
            <person name="Kocsube S."/>
            <person name="Kotiranta H."/>
            <person name="LaButti K.M."/>
            <person name="Lechner B.E."/>
            <person name="Liimatainen K."/>
            <person name="Lipzen A."/>
            <person name="Lukacs Z."/>
            <person name="Mihaltcheva S."/>
            <person name="Morgado L.N."/>
            <person name="Niskanen T."/>
            <person name="Noordeloos M.E."/>
            <person name="Ohm R.A."/>
            <person name="Ortiz-Santana B."/>
            <person name="Ovrebo C."/>
            <person name="Racz N."/>
            <person name="Riley R."/>
            <person name="Savchenko A."/>
            <person name="Shiryaev A."/>
            <person name="Soop K."/>
            <person name="Spirin V."/>
            <person name="Szebenyi C."/>
            <person name="Tomsovsky M."/>
            <person name="Tulloss R.E."/>
            <person name="Uehling J."/>
            <person name="Grigoriev I.V."/>
            <person name="Vagvolgyi C."/>
            <person name="Papp T."/>
            <person name="Martin F.M."/>
            <person name="Miettinen O."/>
            <person name="Hibbett D.S."/>
            <person name="Nagy L.G."/>
        </authorList>
    </citation>
    <scope>NUCLEOTIDE SEQUENCE [LARGE SCALE GENOMIC DNA]</scope>
    <source>
        <strain evidence="12 13">CBS 962.96</strain>
    </source>
</reference>
<proteinExistence type="inferred from homology"/>